<dbReference type="GO" id="GO:0030170">
    <property type="term" value="F:pyridoxal phosphate binding"/>
    <property type="evidence" value="ECO:0007669"/>
    <property type="project" value="InterPro"/>
</dbReference>
<evidence type="ECO:0000256" key="2">
    <source>
        <dbReference type="ARBA" id="ARBA00003444"/>
    </source>
</evidence>
<comment type="catalytic activity">
    <reaction evidence="9">
        <text>O-phospho-L-threonine + H(+) = (R)-1-aminopropan-2-yl phosphate + CO2</text>
        <dbReference type="Rhea" id="RHEA:11492"/>
        <dbReference type="ChEBI" id="CHEBI:15378"/>
        <dbReference type="ChEBI" id="CHEBI:16526"/>
        <dbReference type="ChEBI" id="CHEBI:58563"/>
        <dbReference type="ChEBI" id="CHEBI:58675"/>
        <dbReference type="EC" id="4.1.1.81"/>
    </reaction>
</comment>
<dbReference type="GO" id="GO:0048472">
    <property type="term" value="F:threonine-phosphate decarboxylase activity"/>
    <property type="evidence" value="ECO:0007669"/>
    <property type="project" value="UniProtKB-EC"/>
</dbReference>
<reference evidence="11 12" key="1">
    <citation type="submission" date="2020-08" db="EMBL/GenBank/DDBJ databases">
        <title>Genomic Encyclopedia of Type Strains, Phase IV (KMG-IV): sequencing the most valuable type-strain genomes for metagenomic binning, comparative biology and taxonomic classification.</title>
        <authorList>
            <person name="Goeker M."/>
        </authorList>
    </citation>
    <scope>NUCLEOTIDE SEQUENCE [LARGE SCALE GENOMIC DNA]</scope>
    <source>
        <strain evidence="11 12">DSM 21793</strain>
    </source>
</reference>
<comment type="caution">
    <text evidence="11">The sequence shown here is derived from an EMBL/GenBank/DDBJ whole genome shotgun (WGS) entry which is preliminary data.</text>
</comment>
<dbReference type="InterPro" id="IPR004839">
    <property type="entry name" value="Aminotransferase_I/II_large"/>
</dbReference>
<sequence>MSAPASDRDAGVFLRHGGRLAAAKGAFPDAPAPWLDLSTGINPRAYPAPRATPEALRRLPDPEEVRALEAVAARAFGVDADRVVATPGTEAALRVLPRILGARSAAIVSPTYGGHAEAWRLAGAKVKAVTPDQIAASAAEAVVLVRPNNPDGAVVCAPDLAGRWLIVDEAFVETAPQLSVAAEAGPRTIVLRSFGKFYGLPGVRLGFVIAEPGLAARVAAQFGDWPVGAEAIAAGLAAYADDAWAERTRLRLAADAARLNGLLIASGFNVLGGTSLFRLASAPDAGRRFEHLARYGVLTRPFPDQPTWLRFGLPKPKDWPRLKAALESFRP</sequence>
<evidence type="ECO:0000256" key="1">
    <source>
        <dbReference type="ARBA" id="ARBA00001933"/>
    </source>
</evidence>
<dbReference type="Gene3D" id="3.90.1150.10">
    <property type="entry name" value="Aspartate Aminotransferase, domain 1"/>
    <property type="match status" value="1"/>
</dbReference>
<dbReference type="InterPro" id="IPR015422">
    <property type="entry name" value="PyrdxlP-dep_Trfase_small"/>
</dbReference>
<proteinExistence type="predicted"/>
<comment type="function">
    <text evidence="2">Decarboxylates L-threonine-O-3-phosphate to yield (R)-1-amino-2-propanol O-2-phosphate, the precursor for the linkage between the nucleotide loop and the corrin ring in cobalamin.</text>
</comment>
<evidence type="ECO:0000313" key="12">
    <source>
        <dbReference type="Proteomes" id="UP000530564"/>
    </source>
</evidence>
<evidence type="ECO:0000256" key="9">
    <source>
        <dbReference type="ARBA" id="ARBA00048531"/>
    </source>
</evidence>
<evidence type="ECO:0000256" key="4">
    <source>
        <dbReference type="ARBA" id="ARBA00012285"/>
    </source>
</evidence>
<protein>
    <recommendedName>
        <fullName evidence="4">threonine-phosphate decarboxylase</fullName>
        <ecNumber evidence="4">4.1.1.81</ecNumber>
    </recommendedName>
    <alternativeName>
        <fullName evidence="8">L-threonine-O-3-phosphate decarboxylase</fullName>
    </alternativeName>
</protein>
<evidence type="ECO:0000256" key="7">
    <source>
        <dbReference type="ARBA" id="ARBA00023239"/>
    </source>
</evidence>
<dbReference type="Pfam" id="PF00155">
    <property type="entry name" value="Aminotran_1_2"/>
    <property type="match status" value="1"/>
</dbReference>
<dbReference type="AlphaFoldDB" id="A0A839ZZL1"/>
<name>A0A839ZZL1_9CAUL</name>
<comment type="cofactor">
    <cofactor evidence="1">
        <name>pyridoxal 5'-phosphate</name>
        <dbReference type="ChEBI" id="CHEBI:597326"/>
    </cofactor>
</comment>
<evidence type="ECO:0000256" key="5">
    <source>
        <dbReference type="ARBA" id="ARBA00022573"/>
    </source>
</evidence>
<keyword evidence="12" id="KW-1185">Reference proteome</keyword>
<dbReference type="EC" id="4.1.1.81" evidence="4"/>
<keyword evidence="7" id="KW-0456">Lyase</keyword>
<dbReference type="PANTHER" id="PTHR42885">
    <property type="entry name" value="HISTIDINOL-PHOSPHATE AMINOTRANSFERASE-RELATED"/>
    <property type="match status" value="1"/>
</dbReference>
<feature type="domain" description="Aminotransferase class I/classII large" evidence="10">
    <location>
        <begin position="55"/>
        <end position="313"/>
    </location>
</feature>
<evidence type="ECO:0000256" key="6">
    <source>
        <dbReference type="ARBA" id="ARBA00022898"/>
    </source>
</evidence>
<dbReference type="CDD" id="cd00609">
    <property type="entry name" value="AAT_like"/>
    <property type="match status" value="1"/>
</dbReference>
<dbReference type="SUPFAM" id="SSF53383">
    <property type="entry name" value="PLP-dependent transferases"/>
    <property type="match status" value="1"/>
</dbReference>
<organism evidence="11 12">
    <name type="scientific">Phenylobacterium haematophilum</name>
    <dbReference type="NCBI Taxonomy" id="98513"/>
    <lineage>
        <taxon>Bacteria</taxon>
        <taxon>Pseudomonadati</taxon>
        <taxon>Pseudomonadota</taxon>
        <taxon>Alphaproteobacteria</taxon>
        <taxon>Caulobacterales</taxon>
        <taxon>Caulobacteraceae</taxon>
        <taxon>Phenylobacterium</taxon>
    </lineage>
</organism>
<evidence type="ECO:0000259" key="10">
    <source>
        <dbReference type="Pfam" id="PF00155"/>
    </source>
</evidence>
<comment type="pathway">
    <text evidence="3">Cofactor biosynthesis; adenosylcobalamin biosynthesis.</text>
</comment>
<dbReference type="InterPro" id="IPR015421">
    <property type="entry name" value="PyrdxlP-dep_Trfase_major"/>
</dbReference>
<gene>
    <name evidence="11" type="ORF">GGQ61_002316</name>
</gene>
<dbReference type="InterPro" id="IPR005860">
    <property type="entry name" value="CobD"/>
</dbReference>
<dbReference type="NCBIfam" id="TIGR01140">
    <property type="entry name" value="L_thr_O3P_dcar"/>
    <property type="match status" value="1"/>
</dbReference>
<dbReference type="Proteomes" id="UP000530564">
    <property type="component" value="Unassembled WGS sequence"/>
</dbReference>
<accession>A0A839ZZL1</accession>
<keyword evidence="6" id="KW-0663">Pyridoxal phosphate</keyword>
<dbReference type="EMBL" id="JACIDK010000003">
    <property type="protein sequence ID" value="MBB3891588.1"/>
    <property type="molecule type" value="Genomic_DNA"/>
</dbReference>
<dbReference type="RefSeq" id="WP_343056124.1">
    <property type="nucleotide sequence ID" value="NZ_JACIDK010000003.1"/>
</dbReference>
<dbReference type="PANTHER" id="PTHR42885:SF1">
    <property type="entry name" value="THREONINE-PHOSPHATE DECARBOXYLASE"/>
    <property type="match status" value="1"/>
</dbReference>
<keyword evidence="5" id="KW-0169">Cobalamin biosynthesis</keyword>
<evidence type="ECO:0000256" key="8">
    <source>
        <dbReference type="ARBA" id="ARBA00029996"/>
    </source>
</evidence>
<dbReference type="Gene3D" id="3.40.640.10">
    <property type="entry name" value="Type I PLP-dependent aspartate aminotransferase-like (Major domain)"/>
    <property type="match status" value="1"/>
</dbReference>
<dbReference type="InterPro" id="IPR015424">
    <property type="entry name" value="PyrdxlP-dep_Trfase"/>
</dbReference>
<dbReference type="GO" id="GO:0009236">
    <property type="term" value="P:cobalamin biosynthetic process"/>
    <property type="evidence" value="ECO:0007669"/>
    <property type="project" value="UniProtKB-UniPathway"/>
</dbReference>
<evidence type="ECO:0000256" key="3">
    <source>
        <dbReference type="ARBA" id="ARBA00004953"/>
    </source>
</evidence>
<dbReference type="UniPathway" id="UPA00148"/>
<evidence type="ECO:0000313" key="11">
    <source>
        <dbReference type="EMBL" id="MBB3891588.1"/>
    </source>
</evidence>